<name>A0A382HKA3_9ZZZZ</name>
<dbReference type="Gene3D" id="3.20.20.140">
    <property type="entry name" value="Metal-dependent hydrolases"/>
    <property type="match status" value="1"/>
</dbReference>
<dbReference type="InterPro" id="IPR015991">
    <property type="entry name" value="TatD/YcfH-like"/>
</dbReference>
<keyword evidence="2" id="KW-0378">Hydrolase</keyword>
<sequence length="231" mass="26726">MDHDPLFNNINEVLNRSKSVGLKKLLTICTSNESFENIKKILDLDEIIYGTYGIHPHETENNKVTKNVIIENIKKHPKLIGIGETGLDFYYNHSQKDEQIDSFKEHIEASIEIDLPIIVHSRNAERETFEILNEYKNQKPKILMHCFTGSYEFFKEMEKLNSYFSASGIITFSNSLDLQKTFAKIPNNKLLVETDSPFLAPIPMRGKKNEPSFIKYTIKKLADLKKIDEIE</sequence>
<feature type="non-terminal residue" evidence="3">
    <location>
        <position position="231"/>
    </location>
</feature>
<dbReference type="GO" id="GO:0046872">
    <property type="term" value="F:metal ion binding"/>
    <property type="evidence" value="ECO:0007669"/>
    <property type="project" value="UniProtKB-KW"/>
</dbReference>
<dbReference type="Pfam" id="PF01026">
    <property type="entry name" value="TatD_DNase"/>
    <property type="match status" value="1"/>
</dbReference>
<evidence type="ECO:0008006" key="4">
    <source>
        <dbReference type="Google" id="ProtNLM"/>
    </source>
</evidence>
<evidence type="ECO:0000256" key="1">
    <source>
        <dbReference type="ARBA" id="ARBA00022723"/>
    </source>
</evidence>
<dbReference type="InterPro" id="IPR032466">
    <property type="entry name" value="Metal_Hydrolase"/>
</dbReference>
<dbReference type="GO" id="GO:0016788">
    <property type="term" value="F:hydrolase activity, acting on ester bonds"/>
    <property type="evidence" value="ECO:0007669"/>
    <property type="project" value="InterPro"/>
</dbReference>
<dbReference type="CDD" id="cd01310">
    <property type="entry name" value="TatD_DNAse"/>
    <property type="match status" value="1"/>
</dbReference>
<reference evidence="3" key="1">
    <citation type="submission" date="2018-05" db="EMBL/GenBank/DDBJ databases">
        <authorList>
            <person name="Lanie J.A."/>
            <person name="Ng W.-L."/>
            <person name="Kazmierczak K.M."/>
            <person name="Andrzejewski T.M."/>
            <person name="Davidsen T.M."/>
            <person name="Wayne K.J."/>
            <person name="Tettelin H."/>
            <person name="Glass J.I."/>
            <person name="Rusch D."/>
            <person name="Podicherti R."/>
            <person name="Tsui H.-C.T."/>
            <person name="Winkler M.E."/>
        </authorList>
    </citation>
    <scope>NUCLEOTIDE SEQUENCE</scope>
</reference>
<protein>
    <recommendedName>
        <fullName evidence="4">Hydrolase TatD</fullName>
    </recommendedName>
</protein>
<dbReference type="SUPFAM" id="SSF51556">
    <property type="entry name" value="Metallo-dependent hydrolases"/>
    <property type="match status" value="1"/>
</dbReference>
<dbReference type="EMBL" id="UINC01061478">
    <property type="protein sequence ID" value="SVB87093.1"/>
    <property type="molecule type" value="Genomic_DNA"/>
</dbReference>
<organism evidence="3">
    <name type="scientific">marine metagenome</name>
    <dbReference type="NCBI Taxonomy" id="408172"/>
    <lineage>
        <taxon>unclassified sequences</taxon>
        <taxon>metagenomes</taxon>
        <taxon>ecological metagenomes</taxon>
    </lineage>
</organism>
<proteinExistence type="predicted"/>
<dbReference type="FunFam" id="3.20.20.140:FF:000005">
    <property type="entry name" value="TatD family hydrolase"/>
    <property type="match status" value="1"/>
</dbReference>
<evidence type="ECO:0000313" key="3">
    <source>
        <dbReference type="EMBL" id="SVB87093.1"/>
    </source>
</evidence>
<gene>
    <name evidence="3" type="ORF">METZ01_LOCUS239947</name>
</gene>
<dbReference type="PANTHER" id="PTHR46124:SF2">
    <property type="entry name" value="D-AMINOACYL-TRNA DEACYLASE"/>
    <property type="match status" value="1"/>
</dbReference>
<dbReference type="PANTHER" id="PTHR46124">
    <property type="entry name" value="D-AMINOACYL-TRNA DEACYLASE"/>
    <property type="match status" value="1"/>
</dbReference>
<dbReference type="GO" id="GO:0004536">
    <property type="term" value="F:DNA nuclease activity"/>
    <property type="evidence" value="ECO:0007669"/>
    <property type="project" value="InterPro"/>
</dbReference>
<dbReference type="PIRSF" id="PIRSF005902">
    <property type="entry name" value="DNase_TatD"/>
    <property type="match status" value="1"/>
</dbReference>
<dbReference type="InterPro" id="IPR001130">
    <property type="entry name" value="TatD-like"/>
</dbReference>
<keyword evidence="1" id="KW-0479">Metal-binding</keyword>
<dbReference type="AlphaFoldDB" id="A0A382HKA3"/>
<dbReference type="NCBIfam" id="TIGR00010">
    <property type="entry name" value="YchF/TatD family DNA exonuclease"/>
    <property type="match status" value="1"/>
</dbReference>
<evidence type="ECO:0000256" key="2">
    <source>
        <dbReference type="ARBA" id="ARBA00022801"/>
    </source>
</evidence>
<accession>A0A382HKA3</accession>